<dbReference type="EMBL" id="CP042817">
    <property type="protein sequence ID" value="QEJ99441.1"/>
    <property type="molecule type" value="Genomic_DNA"/>
</dbReference>
<accession>A0AAE6IWF3</accession>
<evidence type="ECO:0000256" key="1">
    <source>
        <dbReference type="SAM" id="SignalP"/>
    </source>
</evidence>
<protein>
    <recommendedName>
        <fullName evidence="4">Lipoprotein</fullName>
    </recommendedName>
</protein>
<gene>
    <name evidence="2" type="ORF">FUT82_16560</name>
</gene>
<proteinExistence type="predicted"/>
<reference evidence="2 3" key="1">
    <citation type="submission" date="2019-08" db="EMBL/GenBank/DDBJ databases">
        <authorList>
            <person name="Kuhnert P."/>
        </authorList>
    </citation>
    <scope>NUCLEOTIDE SEQUENCE [LARGE SCALE GENOMIC DNA]</scope>
    <source>
        <strain evidence="2 3">B36.5</strain>
    </source>
</reference>
<evidence type="ECO:0008006" key="4">
    <source>
        <dbReference type="Google" id="ProtNLM"/>
    </source>
</evidence>
<dbReference type="Proteomes" id="UP000323594">
    <property type="component" value="Chromosome"/>
</dbReference>
<keyword evidence="1" id="KW-0732">Signal</keyword>
<organism evidence="2 3">
    <name type="scientific">Treponema phagedenis</name>
    <dbReference type="NCBI Taxonomy" id="162"/>
    <lineage>
        <taxon>Bacteria</taxon>
        <taxon>Pseudomonadati</taxon>
        <taxon>Spirochaetota</taxon>
        <taxon>Spirochaetia</taxon>
        <taxon>Spirochaetales</taxon>
        <taxon>Treponemataceae</taxon>
        <taxon>Treponema</taxon>
    </lineage>
</organism>
<name>A0AAE6IWF3_TREPH</name>
<evidence type="ECO:0000313" key="3">
    <source>
        <dbReference type="Proteomes" id="UP000323594"/>
    </source>
</evidence>
<dbReference type="AlphaFoldDB" id="A0AAE6IWF3"/>
<dbReference type="RefSeq" id="WP_148879334.1">
    <property type="nucleotide sequence ID" value="NZ_CP027018.1"/>
</dbReference>
<sequence length="178" mass="20523">MKFSFHSLFLFLLFSPLMICSCVSSSSTIFKNSDKVLVMTFDGNALKYYLRPEIMLGKDKNSSVNIDFSYQKRNDAYISDSYTNFTLNYNTSAYIQSAQFNIPGKEPVVCNNITTLNRNVSQKFIRVQTIVLQKDMETLMNSFEIPEFNLSIELTDGTVLFFTPSKTLIETIREEKMR</sequence>
<evidence type="ECO:0000313" key="2">
    <source>
        <dbReference type="EMBL" id="QEJ99441.1"/>
    </source>
</evidence>
<dbReference type="PROSITE" id="PS51257">
    <property type="entry name" value="PROKAR_LIPOPROTEIN"/>
    <property type="match status" value="1"/>
</dbReference>
<feature type="chain" id="PRO_5041920801" description="Lipoprotein" evidence="1">
    <location>
        <begin position="20"/>
        <end position="178"/>
    </location>
</feature>
<feature type="signal peptide" evidence="1">
    <location>
        <begin position="1"/>
        <end position="19"/>
    </location>
</feature>